<dbReference type="GO" id="GO:0005975">
    <property type="term" value="P:carbohydrate metabolic process"/>
    <property type="evidence" value="ECO:0007669"/>
    <property type="project" value="InterPro"/>
</dbReference>
<reference evidence="4" key="2">
    <citation type="journal article" date="2021" name="Microbiol. Resour. Announc.">
        <title>Complete Genome Sequence of Polycladomyces abyssicola JIR-001T, Isolated from Hemipelagic Sediment in Deep Seawater.</title>
        <authorList>
            <person name="Tsubouchi T."/>
            <person name="Kaneko Y."/>
        </authorList>
    </citation>
    <scope>NUCLEOTIDE SEQUENCE</scope>
    <source>
        <strain evidence="4">JIR-001</strain>
    </source>
</reference>
<feature type="region of interest" description="Disordered" evidence="1">
    <location>
        <begin position="66"/>
        <end position="153"/>
    </location>
</feature>
<protein>
    <recommendedName>
        <fullName evidence="3">GH18 domain-containing protein</fullName>
    </recommendedName>
</protein>
<evidence type="ECO:0000313" key="4">
    <source>
        <dbReference type="EMBL" id="BCU82894.1"/>
    </source>
</evidence>
<dbReference type="Gene3D" id="3.20.20.80">
    <property type="entry name" value="Glycosidases"/>
    <property type="match status" value="1"/>
</dbReference>
<keyword evidence="2" id="KW-1133">Transmembrane helix</keyword>
<accession>A0A8D5UGV6</accession>
<dbReference type="InterPro" id="IPR017853">
    <property type="entry name" value="GH"/>
</dbReference>
<dbReference type="PROSITE" id="PS51910">
    <property type="entry name" value="GH18_2"/>
    <property type="match status" value="1"/>
</dbReference>
<dbReference type="EMBL" id="AP024601">
    <property type="protein sequence ID" value="BCU82894.1"/>
    <property type="molecule type" value="Genomic_DNA"/>
</dbReference>
<feature type="domain" description="GH18" evidence="3">
    <location>
        <begin position="159"/>
        <end position="472"/>
    </location>
</feature>
<sequence length="546" mass="62762">MRNHYDLYRKPKPPSSPEKQPEKRSWQWRGLSFTTWTVLLFMLITGTSSAGILYAVNRWAPLVKVTKPQQNPSDPSSTQPFASDDDDPYGWEGEDEWGETDAESGPSPYPDAKQPVPPKHNRWHSTDQHTPSDQAGRPHPSPPVVAPPTANRPVPSIRSKVAVYVPYWQTNAATTSFQRHTDSIDTAYFVWYEIKQNGTIGLIPSAKENEKALTLVRQHRIQIIFSLGNGWDPKRLHYWLETADRRRFLTKQIVQWAEQQRIDGVELNLEPLLAQDRERLSDFVVLVARNLHAKRKQLHISVFPKTREPGDWSGQIAQDWAHLGRYADKVNIMTFNYSLKKPGPGTPLTWLVKVLDFAVTQIPVDKIQVVFPWVGQLWKTDRTSPDPLTYSSAQVLLQNGWPLRRDANHEPYLVNRRDGKTQTGYFQDTISYKAKLDVIIQRYPNIGGVTHWYIGTEDPKVWMVIEQAMRSKSFEVGSRCGKSRPRLLFPVPTPHSTGYWVTHEQPLSKRENSAPGIMQWLKPVSADCFQERKNHHPCGWWFFGVP</sequence>
<reference evidence="4" key="1">
    <citation type="journal article" date="2013" name="Int. J. Syst. Evol. Microbiol.">
        <title>Polycladomyces abyssicola gen. nov., sp. nov., a thermophilic filamentous bacterium isolated from hemipelagic sediment.</title>
        <authorList>
            <person name="Tsubouchi T."/>
            <person name="Shimane Y."/>
            <person name="Mori K."/>
            <person name="Usui K."/>
            <person name="Hiraki T."/>
            <person name="Tame A."/>
            <person name="Uematsu K."/>
            <person name="Maruyama T."/>
            <person name="Hatada Y."/>
        </authorList>
    </citation>
    <scope>NUCLEOTIDE SEQUENCE</scope>
    <source>
        <strain evidence="4">JIR-001</strain>
    </source>
</reference>
<keyword evidence="2" id="KW-0472">Membrane</keyword>
<feature type="transmembrane region" description="Helical" evidence="2">
    <location>
        <begin position="33"/>
        <end position="56"/>
    </location>
</feature>
<dbReference type="GO" id="GO:0008061">
    <property type="term" value="F:chitin binding"/>
    <property type="evidence" value="ECO:0007669"/>
    <property type="project" value="InterPro"/>
</dbReference>
<feature type="compositionally biased region" description="Polar residues" evidence="1">
    <location>
        <begin position="67"/>
        <end position="81"/>
    </location>
</feature>
<organism evidence="4 5">
    <name type="scientific">Polycladomyces abyssicola</name>
    <dbReference type="NCBI Taxonomy" id="1125966"/>
    <lineage>
        <taxon>Bacteria</taxon>
        <taxon>Bacillati</taxon>
        <taxon>Bacillota</taxon>
        <taxon>Bacilli</taxon>
        <taxon>Bacillales</taxon>
        <taxon>Thermoactinomycetaceae</taxon>
        <taxon>Polycladomyces</taxon>
    </lineage>
</organism>
<dbReference type="RefSeq" id="WP_212773183.1">
    <property type="nucleotide sequence ID" value="NZ_AP024601.1"/>
</dbReference>
<dbReference type="InterPro" id="IPR011583">
    <property type="entry name" value="Chitinase_II/V-like_cat"/>
</dbReference>
<dbReference type="InterPro" id="IPR029070">
    <property type="entry name" value="Chitinase_insertion_sf"/>
</dbReference>
<keyword evidence="2" id="KW-0812">Transmembrane</keyword>
<evidence type="ECO:0000256" key="2">
    <source>
        <dbReference type="SAM" id="Phobius"/>
    </source>
</evidence>
<evidence type="ECO:0000256" key="1">
    <source>
        <dbReference type="SAM" id="MobiDB-lite"/>
    </source>
</evidence>
<proteinExistence type="predicted"/>
<dbReference type="SMART" id="SM00636">
    <property type="entry name" value="Glyco_18"/>
    <property type="match status" value="1"/>
</dbReference>
<feature type="compositionally biased region" description="Acidic residues" evidence="1">
    <location>
        <begin position="83"/>
        <end position="102"/>
    </location>
</feature>
<evidence type="ECO:0000259" key="3">
    <source>
        <dbReference type="PROSITE" id="PS51910"/>
    </source>
</evidence>
<dbReference type="PANTHER" id="PTHR46066">
    <property type="entry name" value="CHITINASE DOMAIN-CONTAINING PROTEIN 1 FAMILY MEMBER"/>
    <property type="match status" value="1"/>
</dbReference>
<dbReference type="Proteomes" id="UP000677436">
    <property type="component" value="Chromosome"/>
</dbReference>
<dbReference type="Pfam" id="PF00704">
    <property type="entry name" value="Glyco_hydro_18"/>
    <property type="match status" value="1"/>
</dbReference>
<feature type="region of interest" description="Disordered" evidence="1">
    <location>
        <begin position="1"/>
        <end position="24"/>
    </location>
</feature>
<dbReference type="InterPro" id="IPR001223">
    <property type="entry name" value="Glyco_hydro18_cat"/>
</dbReference>
<dbReference type="AlphaFoldDB" id="A0A8D5UGV6"/>
<dbReference type="Gene3D" id="3.10.50.10">
    <property type="match status" value="1"/>
</dbReference>
<dbReference type="KEGG" id="pabs:JIR001_26770"/>
<gene>
    <name evidence="4" type="ORF">JIR001_26770</name>
</gene>
<name>A0A8D5UGV6_9BACL</name>
<evidence type="ECO:0000313" key="5">
    <source>
        <dbReference type="Proteomes" id="UP000677436"/>
    </source>
</evidence>
<dbReference type="SUPFAM" id="SSF51445">
    <property type="entry name" value="(Trans)glycosidases"/>
    <property type="match status" value="1"/>
</dbReference>
<keyword evidence="5" id="KW-1185">Reference proteome</keyword>
<dbReference type="PANTHER" id="PTHR46066:SF2">
    <property type="entry name" value="CHITINASE DOMAIN-CONTAINING PROTEIN 1"/>
    <property type="match status" value="1"/>
</dbReference>